<dbReference type="Proteomes" id="UP000284375">
    <property type="component" value="Unassembled WGS sequence"/>
</dbReference>
<dbReference type="AlphaFoldDB" id="A0A423VG38"/>
<feature type="compositionally biased region" description="Basic and acidic residues" evidence="1">
    <location>
        <begin position="127"/>
        <end position="143"/>
    </location>
</feature>
<name>A0A423VG38_CYTCH</name>
<sequence length="176" mass="18537">MLVTIVSHMDTLTFLETAEILREQGQGLLDAEEAVTVQVRAQALLDLGQDQGPELVVLGRRRLEDGVDEAGLLELGGADPLAHDQRLVGLGGPEPLDQRPRGHPLGDEAEGAEGGEEEGVGGTVDEVGVRDKGGGEPYDRPVQPDDEDLGVRVEGLGYVQVEGDEGAKPCGPLVTF</sequence>
<protein>
    <submittedName>
        <fullName evidence="2">Uncharacterized protein</fullName>
    </submittedName>
</protein>
<evidence type="ECO:0000256" key="1">
    <source>
        <dbReference type="SAM" id="MobiDB-lite"/>
    </source>
</evidence>
<accession>A0A423VG38</accession>
<evidence type="ECO:0000313" key="3">
    <source>
        <dbReference type="Proteomes" id="UP000284375"/>
    </source>
</evidence>
<evidence type="ECO:0000313" key="2">
    <source>
        <dbReference type="EMBL" id="ROV89884.1"/>
    </source>
</evidence>
<dbReference type="EMBL" id="LJZO01000054">
    <property type="protein sequence ID" value="ROV89884.1"/>
    <property type="molecule type" value="Genomic_DNA"/>
</dbReference>
<keyword evidence="3" id="KW-1185">Reference proteome</keyword>
<reference evidence="2 3" key="1">
    <citation type="submission" date="2015-09" db="EMBL/GenBank/DDBJ databases">
        <title>Host preference determinants of Valsa canker pathogens revealed by comparative genomics.</title>
        <authorList>
            <person name="Yin Z."/>
            <person name="Huang L."/>
        </authorList>
    </citation>
    <scope>NUCLEOTIDE SEQUENCE [LARGE SCALE GENOMIC DNA]</scope>
    <source>
        <strain evidence="2 3">YSFL</strain>
    </source>
</reference>
<comment type="caution">
    <text evidence="2">The sequence shown here is derived from an EMBL/GenBank/DDBJ whole genome shotgun (WGS) entry which is preliminary data.</text>
</comment>
<gene>
    <name evidence="2" type="ORF">VSDG_08221</name>
</gene>
<organism evidence="2 3">
    <name type="scientific">Cytospora chrysosperma</name>
    <name type="common">Cytospora canker fungus</name>
    <name type="synonym">Sphaeria chrysosperma</name>
    <dbReference type="NCBI Taxonomy" id="252740"/>
    <lineage>
        <taxon>Eukaryota</taxon>
        <taxon>Fungi</taxon>
        <taxon>Dikarya</taxon>
        <taxon>Ascomycota</taxon>
        <taxon>Pezizomycotina</taxon>
        <taxon>Sordariomycetes</taxon>
        <taxon>Sordariomycetidae</taxon>
        <taxon>Diaporthales</taxon>
        <taxon>Cytosporaceae</taxon>
        <taxon>Cytospora</taxon>
    </lineage>
</organism>
<feature type="compositionally biased region" description="Basic and acidic residues" evidence="1">
    <location>
        <begin position="96"/>
        <end position="106"/>
    </location>
</feature>
<feature type="compositionally biased region" description="Acidic residues" evidence="1">
    <location>
        <begin position="107"/>
        <end position="119"/>
    </location>
</feature>
<feature type="region of interest" description="Disordered" evidence="1">
    <location>
        <begin position="84"/>
        <end position="150"/>
    </location>
</feature>
<proteinExistence type="predicted"/>